<evidence type="ECO:0000313" key="2">
    <source>
        <dbReference type="Proteomes" id="UP000533306"/>
    </source>
</evidence>
<sequence>MGIPLNKGELLKAINSRFDRLFADLERVDPAKAAERTMEGHVRDTLMSVCDLVAYLSGWNQLVLKWLERDAAGLPVDFPETGFKWNELGRLAGKFYADYEGIPYPQLLERLKTAKEEIVHAVEFRDDAELYGCAWYGKWTMGRMIQFNTSSPYANAHARLRKWRAAGGQAHG</sequence>
<dbReference type="PIRSF" id="PIRSF031551">
    <property type="entry name" value="DUF1706"/>
    <property type="match status" value="1"/>
</dbReference>
<dbReference type="PANTHER" id="PTHR40658">
    <property type="match status" value="1"/>
</dbReference>
<dbReference type="RefSeq" id="WP_183825469.1">
    <property type="nucleotide sequence ID" value="NZ_JACHEU010000001.1"/>
</dbReference>
<dbReference type="Pfam" id="PF08020">
    <property type="entry name" value="DUF1706"/>
    <property type="match status" value="1"/>
</dbReference>
<evidence type="ECO:0008006" key="3">
    <source>
        <dbReference type="Google" id="ProtNLM"/>
    </source>
</evidence>
<accession>A0A7W9VUL8</accession>
<organism evidence="1 2">
    <name type="scientific">Aquamicrobium lusatiense</name>
    <dbReference type="NCBI Taxonomy" id="89772"/>
    <lineage>
        <taxon>Bacteria</taxon>
        <taxon>Pseudomonadati</taxon>
        <taxon>Pseudomonadota</taxon>
        <taxon>Alphaproteobacteria</taxon>
        <taxon>Hyphomicrobiales</taxon>
        <taxon>Phyllobacteriaceae</taxon>
        <taxon>Aquamicrobium</taxon>
    </lineage>
</organism>
<dbReference type="EMBL" id="JACHEU010000001">
    <property type="protein sequence ID" value="MBB6011132.1"/>
    <property type="molecule type" value="Genomic_DNA"/>
</dbReference>
<proteinExistence type="predicted"/>
<comment type="caution">
    <text evidence="1">The sequence shown here is derived from an EMBL/GenBank/DDBJ whole genome shotgun (WGS) entry which is preliminary data.</text>
</comment>
<dbReference type="InterPro" id="IPR034660">
    <property type="entry name" value="DinB/YfiT-like"/>
</dbReference>
<reference evidence="1 2" key="1">
    <citation type="submission" date="2020-08" db="EMBL/GenBank/DDBJ databases">
        <title>Genomic Encyclopedia of Type Strains, Phase IV (KMG-IV): sequencing the most valuable type-strain genomes for metagenomic binning, comparative biology and taxonomic classification.</title>
        <authorList>
            <person name="Goeker M."/>
        </authorList>
    </citation>
    <scope>NUCLEOTIDE SEQUENCE [LARGE SCALE GENOMIC DNA]</scope>
    <source>
        <strain evidence="1 2">DSM 11099</strain>
    </source>
</reference>
<dbReference type="AlphaFoldDB" id="A0A7W9VUL8"/>
<keyword evidence="2" id="KW-1185">Reference proteome</keyword>
<name>A0A7W9VUL8_9HYPH</name>
<evidence type="ECO:0000313" key="1">
    <source>
        <dbReference type="EMBL" id="MBB6011132.1"/>
    </source>
</evidence>
<dbReference type="InterPro" id="IPR012550">
    <property type="entry name" value="DUF1706"/>
</dbReference>
<protein>
    <recommendedName>
        <fullName evidence="3">ClbS/DfsB family four-helix bundle protein</fullName>
    </recommendedName>
</protein>
<dbReference type="Gene3D" id="1.20.120.450">
    <property type="entry name" value="dinb family like domain"/>
    <property type="match status" value="1"/>
</dbReference>
<dbReference type="Proteomes" id="UP000533306">
    <property type="component" value="Unassembled WGS sequence"/>
</dbReference>
<dbReference type="PANTHER" id="PTHR40658:SF3">
    <property type="entry name" value="CLBS_DFSB FAMILY FOUR-HELIX BUNDLE PROTEIN"/>
    <property type="match status" value="1"/>
</dbReference>
<gene>
    <name evidence="1" type="ORF">HNR59_000477</name>
</gene>